<dbReference type="AlphaFoldDB" id="A0A6A5QJT5"/>
<evidence type="ECO:0000256" key="7">
    <source>
        <dbReference type="SAM" id="MobiDB-lite"/>
    </source>
</evidence>
<dbReference type="InterPro" id="IPR052078">
    <property type="entry name" value="Trehalose_Metab_GTase"/>
</dbReference>
<dbReference type="Pfam" id="PF00534">
    <property type="entry name" value="Glycos_transf_1"/>
    <property type="match status" value="1"/>
</dbReference>
<keyword evidence="4" id="KW-0328">Glycosyltransferase</keyword>
<proteinExistence type="inferred from homology"/>
<keyword evidence="11" id="KW-1185">Reference proteome</keyword>
<comment type="subunit">
    <text evidence="2">Homodimer.</text>
</comment>
<dbReference type="Pfam" id="PF21269">
    <property type="entry name" value="TreT_GT1"/>
    <property type="match status" value="1"/>
</dbReference>
<feature type="domain" description="Trehalose synthase N-terminal" evidence="9">
    <location>
        <begin position="260"/>
        <end position="423"/>
    </location>
</feature>
<evidence type="ECO:0000313" key="10">
    <source>
        <dbReference type="EMBL" id="KAF1915723.1"/>
    </source>
</evidence>
<dbReference type="GO" id="GO:0006006">
    <property type="term" value="P:glucose metabolic process"/>
    <property type="evidence" value="ECO:0007669"/>
    <property type="project" value="UniProtKB-KW"/>
</dbReference>
<gene>
    <name evidence="10" type="ORF">BDU57DRAFT_281631</name>
</gene>
<dbReference type="InterPro" id="IPR049438">
    <property type="entry name" value="TreT_GT1"/>
</dbReference>
<dbReference type="EMBL" id="ML979136">
    <property type="protein sequence ID" value="KAF1915723.1"/>
    <property type="molecule type" value="Genomic_DNA"/>
</dbReference>
<feature type="region of interest" description="Disordered" evidence="7">
    <location>
        <begin position="24"/>
        <end position="43"/>
    </location>
</feature>
<dbReference type="Gene3D" id="3.40.50.2000">
    <property type="entry name" value="Glycogen Phosphorylase B"/>
    <property type="match status" value="2"/>
</dbReference>
<evidence type="ECO:0000256" key="2">
    <source>
        <dbReference type="ARBA" id="ARBA00011738"/>
    </source>
</evidence>
<evidence type="ECO:0000313" key="11">
    <source>
        <dbReference type="Proteomes" id="UP000800096"/>
    </source>
</evidence>
<dbReference type="GO" id="GO:0016757">
    <property type="term" value="F:glycosyltransferase activity"/>
    <property type="evidence" value="ECO:0007669"/>
    <property type="project" value="UniProtKB-KW"/>
</dbReference>
<name>A0A6A5QJT5_AMPQU</name>
<evidence type="ECO:0000256" key="3">
    <source>
        <dbReference type="ARBA" id="ARBA00022526"/>
    </source>
</evidence>
<protein>
    <submittedName>
        <fullName evidence="10">Uncharacterized protein</fullName>
    </submittedName>
</protein>
<evidence type="ECO:0000256" key="4">
    <source>
        <dbReference type="ARBA" id="ARBA00022676"/>
    </source>
</evidence>
<keyword evidence="6" id="KW-0119">Carbohydrate metabolism</keyword>
<feature type="domain" description="Glycosyl transferase family 1" evidence="8">
    <location>
        <begin position="473"/>
        <end position="657"/>
    </location>
</feature>
<comment type="similarity">
    <text evidence="1">Belongs to the glycosyltransferase group 1 family. Glycosyltransferase 4 subfamily.</text>
</comment>
<keyword evidence="3" id="KW-0313">Glucose metabolism</keyword>
<dbReference type="PANTHER" id="PTHR47779:SF1">
    <property type="entry name" value="SYNTHASE (CCG-9), PUTATIVE (AFU_ORTHOLOGUE AFUA_3G12100)-RELATED"/>
    <property type="match status" value="1"/>
</dbReference>
<reference evidence="10" key="1">
    <citation type="journal article" date="2020" name="Stud. Mycol.">
        <title>101 Dothideomycetes genomes: a test case for predicting lifestyles and emergence of pathogens.</title>
        <authorList>
            <person name="Haridas S."/>
            <person name="Albert R."/>
            <person name="Binder M."/>
            <person name="Bloem J."/>
            <person name="Labutti K."/>
            <person name="Salamov A."/>
            <person name="Andreopoulos B."/>
            <person name="Baker S."/>
            <person name="Barry K."/>
            <person name="Bills G."/>
            <person name="Bluhm B."/>
            <person name="Cannon C."/>
            <person name="Castanera R."/>
            <person name="Culley D."/>
            <person name="Daum C."/>
            <person name="Ezra D."/>
            <person name="Gonzalez J."/>
            <person name="Henrissat B."/>
            <person name="Kuo A."/>
            <person name="Liang C."/>
            <person name="Lipzen A."/>
            <person name="Lutzoni F."/>
            <person name="Magnuson J."/>
            <person name="Mondo S."/>
            <person name="Nolan M."/>
            <person name="Ohm R."/>
            <person name="Pangilinan J."/>
            <person name="Park H.-J."/>
            <person name="Ramirez L."/>
            <person name="Alfaro M."/>
            <person name="Sun H."/>
            <person name="Tritt A."/>
            <person name="Yoshinaga Y."/>
            <person name="Zwiers L.-H."/>
            <person name="Turgeon B."/>
            <person name="Goodwin S."/>
            <person name="Spatafora J."/>
            <person name="Crous P."/>
            <person name="Grigoriev I."/>
        </authorList>
    </citation>
    <scope>NUCLEOTIDE SEQUENCE</scope>
    <source>
        <strain evidence="10">HMLAC05119</strain>
    </source>
</reference>
<evidence type="ECO:0000259" key="9">
    <source>
        <dbReference type="Pfam" id="PF21269"/>
    </source>
</evidence>
<evidence type="ECO:0000259" key="8">
    <source>
        <dbReference type="Pfam" id="PF00534"/>
    </source>
</evidence>
<accession>A0A6A5QJT5</accession>
<dbReference type="PANTHER" id="PTHR47779">
    <property type="entry name" value="SYNTHASE (CCG-9), PUTATIVE (AFU_ORTHOLOGUE AFUA_3G12100)-RELATED"/>
    <property type="match status" value="1"/>
</dbReference>
<sequence length="729" mass="81625">MVASQVTEENLLLLSSRPTLRRSITQESFAGEDSVKAKQRQKGKEGSPIDIVYVGIAIAQDDAKPGECIVGVTVHDGTYSIDYETCRYQPGLDVAPATDSSNSSSDPESDTEGSLAKFVVDLVNKYRKEHNYKMAGGAITIQAEELCPELPGLLWSKLDIVCFVFEPFNDDTSHDAPGGTECKVDEESDSVARKAIEQFGPNNLPRLMVKHGNKVGVDVDGRARLTKLAEYEKSVHPNTWRATMHFADSLKEKKIKIAFFNSTPQGGGVALMRHALIRFLRLVGVDCEWYVPRPKHEVFRITKNNHNILQGVDQTGRELENKDIEMLDEWCEQNATRYWTKKGGPLAARSAGGAHVIVVDDPQMPKLVDIAKRYDPQRPVIYRSHIQVRADLTDKAGSPAAGVWGWVWNHVQKCDLFVSHPVADFVPKIVTPEKVCYMPATTDWLDGLNKRLKSWDSQYYMHEFQLDVIRRQEKFTFEFPEGGKRQYIVQIARFDPAKGIPDVLAAYALLRREYLKDEAVANTPQLVIAGHGAIDDPDAQPIYDETMKLIKDRYPELESDVIVMRVGPTDQILNALMQNAFMALQLSTREGFEVKVSEALHAGRPVIATQRGGIPLQVHDKRSGFLVEAGDTKAVAKYMHHLWTDKIAYVNFSDFAQSHVSDEVSTVGNALCWLYLADELSRGGKIVNGEGERNWVVDMARKEAGIEWEAGENRLPRASHMESSMNLSQ</sequence>
<dbReference type="OrthoDB" id="937291at2759"/>
<dbReference type="InterPro" id="IPR001296">
    <property type="entry name" value="Glyco_trans_1"/>
</dbReference>
<dbReference type="Proteomes" id="UP000800096">
    <property type="component" value="Unassembled WGS sequence"/>
</dbReference>
<evidence type="ECO:0000256" key="5">
    <source>
        <dbReference type="ARBA" id="ARBA00022679"/>
    </source>
</evidence>
<organism evidence="10 11">
    <name type="scientific">Ampelomyces quisqualis</name>
    <name type="common">Powdery mildew agent</name>
    <dbReference type="NCBI Taxonomy" id="50730"/>
    <lineage>
        <taxon>Eukaryota</taxon>
        <taxon>Fungi</taxon>
        <taxon>Dikarya</taxon>
        <taxon>Ascomycota</taxon>
        <taxon>Pezizomycotina</taxon>
        <taxon>Dothideomycetes</taxon>
        <taxon>Pleosporomycetidae</taxon>
        <taxon>Pleosporales</taxon>
        <taxon>Pleosporineae</taxon>
        <taxon>Phaeosphaeriaceae</taxon>
        <taxon>Ampelomyces</taxon>
    </lineage>
</organism>
<keyword evidence="5" id="KW-0808">Transferase</keyword>
<evidence type="ECO:0000256" key="6">
    <source>
        <dbReference type="ARBA" id="ARBA00023277"/>
    </source>
</evidence>
<dbReference type="SUPFAM" id="SSF53756">
    <property type="entry name" value="UDP-Glycosyltransferase/glycogen phosphorylase"/>
    <property type="match status" value="1"/>
</dbReference>
<evidence type="ECO:0000256" key="1">
    <source>
        <dbReference type="ARBA" id="ARBA00009481"/>
    </source>
</evidence>